<dbReference type="RefSeq" id="WP_160735227.1">
    <property type="nucleotide sequence ID" value="NZ_WTYT01000001.1"/>
</dbReference>
<comment type="caution">
    <text evidence="1">The sequence shown here is derived from an EMBL/GenBank/DDBJ whole genome shotgun (WGS) entry which is preliminary data.</text>
</comment>
<keyword evidence="2" id="KW-1185">Reference proteome</keyword>
<sequence length="134" mass="14496">MALVKTIARFVGLRPWVVITAGLVVLLAAGTIGKCTYDRQVIADHVSQANNQTLSRTIETNDEAASEQLADHDRLSILQRNYDDALHDPPAGSSLDPRIRIDCQRLRHAGYGETDLPAPCRYGGGRGTGTGADR</sequence>
<organism evidence="1 2">
    <name type="scientific">Altericroceibacterium endophyticum</name>
    <dbReference type="NCBI Taxonomy" id="1808508"/>
    <lineage>
        <taxon>Bacteria</taxon>
        <taxon>Pseudomonadati</taxon>
        <taxon>Pseudomonadota</taxon>
        <taxon>Alphaproteobacteria</taxon>
        <taxon>Sphingomonadales</taxon>
        <taxon>Erythrobacteraceae</taxon>
        <taxon>Altericroceibacterium</taxon>
    </lineage>
</organism>
<evidence type="ECO:0000313" key="1">
    <source>
        <dbReference type="EMBL" id="MXO64843.1"/>
    </source>
</evidence>
<evidence type="ECO:0000313" key="2">
    <source>
        <dbReference type="Proteomes" id="UP000438476"/>
    </source>
</evidence>
<dbReference type="OrthoDB" id="9920929at2"/>
<protein>
    <submittedName>
        <fullName evidence="1">Uncharacterized protein</fullName>
    </submittedName>
</protein>
<reference evidence="1 2" key="1">
    <citation type="submission" date="2019-12" db="EMBL/GenBank/DDBJ databases">
        <title>Genomic-based taxomic classification of the family Erythrobacteraceae.</title>
        <authorList>
            <person name="Xu L."/>
        </authorList>
    </citation>
    <scope>NUCLEOTIDE SEQUENCE [LARGE SCALE GENOMIC DNA]</scope>
    <source>
        <strain evidence="1 2">LMG 29518</strain>
    </source>
</reference>
<proteinExistence type="predicted"/>
<dbReference type="Proteomes" id="UP000438476">
    <property type="component" value="Unassembled WGS sequence"/>
</dbReference>
<accession>A0A6I4T447</accession>
<dbReference type="EMBL" id="WTYT01000001">
    <property type="protein sequence ID" value="MXO64843.1"/>
    <property type="molecule type" value="Genomic_DNA"/>
</dbReference>
<name>A0A6I4T447_9SPHN</name>
<gene>
    <name evidence="1" type="ORF">GRI91_03640</name>
</gene>
<dbReference type="AlphaFoldDB" id="A0A6I4T447"/>